<name>A0A164L9X9_9NOCA</name>
<comment type="caution">
    <text evidence="3">The sequence shown here is derived from an EMBL/GenBank/DDBJ whole genome shotgun (WGS) entry which is preliminary data.</text>
</comment>
<accession>A0A164L9X9</accession>
<keyword evidence="2" id="KW-0472">Membrane</keyword>
<sequence>MPSPLRDHAPRWVEVPPPEPVARDRRRMRSIPVVLSVGVVVAAWGCVLAAAWGLMFWPAVGGGVLTIPVAWSLLVAARYSASRRLHEQWRAGEWARFQRALADWNARVAEHDRHEQERVSSTLLWHPLHPEPGSRRVNVFGGTADGWASLLATLGLSILSEDSGLLVLDFTERAVAADLAMLARTVGFPVALDRLPGDGIGGLDDLSAAESGELLAEALISARGAQADAARARAVDAELIAAVIAELTPPHTFDRIAAGLAVVLRTLDVEAQTLLSADEVRRLNPLRDMVGASAFAVEELRFAAAALRLLAHPRHDATPPPGSWWPRGGLRVLATTDAHARRKDLLDRWVFFRVLHAIRSAATGVGAVALAGADRFGMAELEALAHHAARLGVRLILLFEHLRGEQAQLLGGAASAGLLMQLGPAAEAGAAADFVGRGYRFVLSQLTEQVGRGFTDGTSDTTGDSVTATSTDNYSPSSAGRSDSRSRAVTWSQTSSWSRSSSTSTSHTWARAYEYAVEPTTFQSLPPTAFILVETTPRGRRVVAGDCNPGIALLDRVATRPRGDSEVVTC</sequence>
<dbReference type="Proteomes" id="UP000076512">
    <property type="component" value="Unassembled WGS sequence"/>
</dbReference>
<keyword evidence="2" id="KW-1133">Transmembrane helix</keyword>
<evidence type="ECO:0000313" key="4">
    <source>
        <dbReference type="Proteomes" id="UP000076512"/>
    </source>
</evidence>
<feature type="transmembrane region" description="Helical" evidence="2">
    <location>
        <begin position="60"/>
        <end position="81"/>
    </location>
</feature>
<evidence type="ECO:0000313" key="3">
    <source>
        <dbReference type="EMBL" id="KZM72171.1"/>
    </source>
</evidence>
<keyword evidence="4" id="KW-1185">Reference proteome</keyword>
<dbReference type="AlphaFoldDB" id="A0A164L9X9"/>
<proteinExistence type="predicted"/>
<evidence type="ECO:0000256" key="1">
    <source>
        <dbReference type="SAM" id="MobiDB-lite"/>
    </source>
</evidence>
<feature type="transmembrane region" description="Helical" evidence="2">
    <location>
        <begin position="33"/>
        <end position="54"/>
    </location>
</feature>
<organism evidence="3 4">
    <name type="scientific">Nocardia terpenica</name>
    <dbReference type="NCBI Taxonomy" id="455432"/>
    <lineage>
        <taxon>Bacteria</taxon>
        <taxon>Bacillati</taxon>
        <taxon>Actinomycetota</taxon>
        <taxon>Actinomycetes</taxon>
        <taxon>Mycobacteriales</taxon>
        <taxon>Nocardiaceae</taxon>
        <taxon>Nocardia</taxon>
    </lineage>
</organism>
<feature type="region of interest" description="Disordered" evidence="1">
    <location>
        <begin position="452"/>
        <end position="503"/>
    </location>
</feature>
<gene>
    <name evidence="3" type="ORF">AWN90_36445</name>
</gene>
<feature type="compositionally biased region" description="Low complexity" evidence="1">
    <location>
        <begin position="490"/>
        <end position="503"/>
    </location>
</feature>
<feature type="compositionally biased region" description="Low complexity" evidence="1">
    <location>
        <begin position="452"/>
        <end position="481"/>
    </location>
</feature>
<dbReference type="STRING" id="455432.AWN90_36445"/>
<reference evidence="3 4" key="1">
    <citation type="submission" date="2016-04" db="EMBL/GenBank/DDBJ databases">
        <authorList>
            <person name="Evans L.H."/>
            <person name="Alamgir A."/>
            <person name="Owens N."/>
            <person name="Weber N.D."/>
            <person name="Virtaneva K."/>
            <person name="Barbian K."/>
            <person name="Babar A."/>
            <person name="Rosenke K."/>
        </authorList>
    </citation>
    <scope>NUCLEOTIDE SEQUENCE [LARGE SCALE GENOMIC DNA]</scope>
    <source>
        <strain evidence="3 4">IFM 0406</strain>
    </source>
</reference>
<evidence type="ECO:0000256" key="2">
    <source>
        <dbReference type="SAM" id="Phobius"/>
    </source>
</evidence>
<keyword evidence="2" id="KW-0812">Transmembrane</keyword>
<dbReference type="EMBL" id="LWGR01000009">
    <property type="protein sequence ID" value="KZM72171.1"/>
    <property type="molecule type" value="Genomic_DNA"/>
</dbReference>
<protein>
    <submittedName>
        <fullName evidence="3">Uncharacterized protein</fullName>
    </submittedName>
</protein>